<dbReference type="GO" id="GO:1990404">
    <property type="term" value="F:NAD+-protein mono-ADP-ribosyltransferase activity"/>
    <property type="evidence" value="ECO:0007669"/>
    <property type="project" value="TreeGrafter"/>
</dbReference>
<evidence type="ECO:0000313" key="4">
    <source>
        <dbReference type="EMBL" id="CAF1224669.1"/>
    </source>
</evidence>
<dbReference type="SUPFAM" id="SSF56399">
    <property type="entry name" value="ADP-ribosylation"/>
    <property type="match status" value="1"/>
</dbReference>
<dbReference type="InterPro" id="IPR012317">
    <property type="entry name" value="Poly(ADP-ribose)pol_cat_dom"/>
</dbReference>
<dbReference type="Proteomes" id="UP000663882">
    <property type="component" value="Unassembled WGS sequence"/>
</dbReference>
<dbReference type="PROSITE" id="PS51059">
    <property type="entry name" value="PARP_CATALYTIC"/>
    <property type="match status" value="1"/>
</dbReference>
<dbReference type="Proteomes" id="UP000663889">
    <property type="component" value="Unassembled WGS sequence"/>
</dbReference>
<evidence type="ECO:0000313" key="5">
    <source>
        <dbReference type="Proteomes" id="UP000663882"/>
    </source>
</evidence>
<sequence length="203" mass="22755">MIRRGWNQQGEPINVNPSPPPRCYSVLVPLPLTSSLYQSLANEMKKINQYIRIIAIEEVKNPLLEDTYEAIKKMIAKESPGSNPNERKLFHGTKADGTKGIVENGFDDRFFNRTGAWGAGAYFADDPRKSHGYTAAEGANQAHVMFYNKVTLGKESVKGQAENNLVAAPKGFHSVRGTAYQYTEYIVYRFGQALPYLKVTYKV</sequence>
<dbReference type="EC" id="2.4.2.-" evidence="1"/>
<proteinExistence type="predicted"/>
<keyword evidence="1" id="KW-0520">NAD</keyword>
<keyword evidence="1" id="KW-0328">Glycosyltransferase</keyword>
<dbReference type="PANTHER" id="PTHR45740">
    <property type="entry name" value="POLY [ADP-RIBOSE] POLYMERASE"/>
    <property type="match status" value="1"/>
</dbReference>
<keyword evidence="1" id="KW-0808">Transferase</keyword>
<dbReference type="EMBL" id="CAJNOU010001579">
    <property type="protein sequence ID" value="CAF1224669.1"/>
    <property type="molecule type" value="Genomic_DNA"/>
</dbReference>
<dbReference type="Pfam" id="PF00644">
    <property type="entry name" value="PARP"/>
    <property type="match status" value="1"/>
</dbReference>
<protein>
    <recommendedName>
        <fullName evidence="1">Poly [ADP-ribose] polymerase</fullName>
        <shortName evidence="1">PARP</shortName>
        <ecNumber evidence="1">2.4.2.-</ecNumber>
    </recommendedName>
</protein>
<dbReference type="Gene3D" id="3.90.228.10">
    <property type="match status" value="1"/>
</dbReference>
<accession>A0A814Q2D5</accession>
<comment type="caution">
    <text evidence="3">The sequence shown here is derived from an EMBL/GenBank/DDBJ whole genome shotgun (WGS) entry which is preliminary data.</text>
</comment>
<dbReference type="OrthoDB" id="6133115at2759"/>
<dbReference type="PANTHER" id="PTHR45740:SF17">
    <property type="entry name" value="POLY [ADP-RIBOSE] POLYMERASE TANKYRASE-2-LIKE"/>
    <property type="match status" value="1"/>
</dbReference>
<evidence type="ECO:0000256" key="1">
    <source>
        <dbReference type="RuleBase" id="RU362114"/>
    </source>
</evidence>
<organism evidence="3 5">
    <name type="scientific">Rotaria sordida</name>
    <dbReference type="NCBI Taxonomy" id="392033"/>
    <lineage>
        <taxon>Eukaryota</taxon>
        <taxon>Metazoa</taxon>
        <taxon>Spiralia</taxon>
        <taxon>Gnathifera</taxon>
        <taxon>Rotifera</taxon>
        <taxon>Eurotatoria</taxon>
        <taxon>Bdelloidea</taxon>
        <taxon>Philodinida</taxon>
        <taxon>Philodinidae</taxon>
        <taxon>Rotaria</taxon>
    </lineage>
</organism>
<dbReference type="EMBL" id="CAJNOO010001199">
    <property type="protein sequence ID" value="CAF1113698.1"/>
    <property type="molecule type" value="Genomic_DNA"/>
</dbReference>
<gene>
    <name evidence="3" type="ORF">RFH988_LOCUS19974</name>
    <name evidence="4" type="ORF">SEV965_LOCUS22369</name>
</gene>
<dbReference type="GO" id="GO:0005634">
    <property type="term" value="C:nucleus"/>
    <property type="evidence" value="ECO:0007669"/>
    <property type="project" value="TreeGrafter"/>
</dbReference>
<feature type="domain" description="PARP catalytic" evidence="2">
    <location>
        <begin position="11"/>
        <end position="203"/>
    </location>
</feature>
<evidence type="ECO:0000259" key="2">
    <source>
        <dbReference type="PROSITE" id="PS51059"/>
    </source>
</evidence>
<name>A0A814Q2D5_9BILA</name>
<dbReference type="AlphaFoldDB" id="A0A814Q2D5"/>
<evidence type="ECO:0000313" key="3">
    <source>
        <dbReference type="EMBL" id="CAF1113698.1"/>
    </source>
</evidence>
<reference evidence="3" key="1">
    <citation type="submission" date="2021-02" db="EMBL/GenBank/DDBJ databases">
        <authorList>
            <person name="Nowell W R."/>
        </authorList>
    </citation>
    <scope>NUCLEOTIDE SEQUENCE</scope>
</reference>
<dbReference type="InterPro" id="IPR051712">
    <property type="entry name" value="ARTD-AVP"/>
</dbReference>
<dbReference type="GO" id="GO:0003950">
    <property type="term" value="F:NAD+ poly-ADP-ribosyltransferase activity"/>
    <property type="evidence" value="ECO:0007669"/>
    <property type="project" value="UniProtKB-UniRule"/>
</dbReference>